<feature type="domain" description="Helicase C-terminal" evidence="9">
    <location>
        <begin position="232"/>
        <end position="385"/>
    </location>
</feature>
<dbReference type="CDD" id="cd00268">
    <property type="entry name" value="DEADc"/>
    <property type="match status" value="1"/>
</dbReference>
<name>A0A3R6YI57_9LACO</name>
<organism evidence="11 12">
    <name type="scientific">Bombilactobacillus bombi</name>
    <dbReference type="NCBI Taxonomy" id="1303590"/>
    <lineage>
        <taxon>Bacteria</taxon>
        <taxon>Bacillati</taxon>
        <taxon>Bacillota</taxon>
        <taxon>Bacilli</taxon>
        <taxon>Lactobacillales</taxon>
        <taxon>Lactobacillaceae</taxon>
        <taxon>Bombilactobacillus</taxon>
    </lineage>
</organism>
<protein>
    <submittedName>
        <fullName evidence="11">DEAD/DEAH box helicase</fullName>
    </submittedName>
</protein>
<feature type="short sequence motif" description="Q motif" evidence="6">
    <location>
        <begin position="2"/>
        <end position="30"/>
    </location>
</feature>
<evidence type="ECO:0000259" key="8">
    <source>
        <dbReference type="PROSITE" id="PS51192"/>
    </source>
</evidence>
<dbReference type="InterPro" id="IPR014014">
    <property type="entry name" value="RNA_helicase_DEAD_Q_motif"/>
</dbReference>
<evidence type="ECO:0000256" key="2">
    <source>
        <dbReference type="ARBA" id="ARBA00022801"/>
    </source>
</evidence>
<keyword evidence="1" id="KW-0547">Nucleotide-binding</keyword>
<dbReference type="Gene3D" id="3.40.50.300">
    <property type="entry name" value="P-loop containing nucleotide triphosphate hydrolases"/>
    <property type="match status" value="2"/>
</dbReference>
<feature type="compositionally biased region" description="Basic residues" evidence="7">
    <location>
        <begin position="438"/>
        <end position="449"/>
    </location>
</feature>
<feature type="region of interest" description="Disordered" evidence="7">
    <location>
        <begin position="376"/>
        <end position="449"/>
    </location>
</feature>
<dbReference type="GO" id="GO:0005524">
    <property type="term" value="F:ATP binding"/>
    <property type="evidence" value="ECO:0007669"/>
    <property type="project" value="UniProtKB-KW"/>
</dbReference>
<reference evidence="11 12" key="1">
    <citation type="submission" date="2018-07" db="EMBL/GenBank/DDBJ databases">
        <title>Genome sequences of six Lactobacillus spp. isolated from bumble bee guts.</title>
        <authorList>
            <person name="Motta E.V.S."/>
            <person name="Moran N.A."/>
        </authorList>
    </citation>
    <scope>NUCLEOTIDE SEQUENCE [LARGE SCALE GENOMIC DNA]</scope>
    <source>
        <strain evidence="11 12">LV-8.1</strain>
    </source>
</reference>
<dbReference type="EMBL" id="QOCS01000035">
    <property type="protein sequence ID" value="RHW44163.1"/>
    <property type="molecule type" value="Genomic_DNA"/>
</dbReference>
<dbReference type="PROSITE" id="PS51194">
    <property type="entry name" value="HELICASE_CTER"/>
    <property type="match status" value="1"/>
</dbReference>
<feature type="domain" description="DEAD-box RNA helicase Q" evidence="10">
    <location>
        <begin position="2"/>
        <end position="30"/>
    </location>
</feature>
<evidence type="ECO:0000256" key="6">
    <source>
        <dbReference type="PROSITE-ProRule" id="PRU00552"/>
    </source>
</evidence>
<feature type="compositionally biased region" description="Basic and acidic residues" evidence="7">
    <location>
        <begin position="424"/>
        <end position="437"/>
    </location>
</feature>
<evidence type="ECO:0000256" key="7">
    <source>
        <dbReference type="SAM" id="MobiDB-lite"/>
    </source>
</evidence>
<dbReference type="InterPro" id="IPR014001">
    <property type="entry name" value="Helicase_ATP-bd"/>
</dbReference>
<evidence type="ECO:0000313" key="11">
    <source>
        <dbReference type="EMBL" id="RHW44163.1"/>
    </source>
</evidence>
<dbReference type="InterPro" id="IPR011545">
    <property type="entry name" value="DEAD/DEAH_box_helicase_dom"/>
</dbReference>
<dbReference type="CDD" id="cd18787">
    <property type="entry name" value="SF2_C_DEAD"/>
    <property type="match status" value="1"/>
</dbReference>
<dbReference type="GO" id="GO:0003676">
    <property type="term" value="F:nucleic acid binding"/>
    <property type="evidence" value="ECO:0007669"/>
    <property type="project" value="InterPro"/>
</dbReference>
<dbReference type="GO" id="GO:0003724">
    <property type="term" value="F:RNA helicase activity"/>
    <property type="evidence" value="ECO:0007669"/>
    <property type="project" value="InterPro"/>
</dbReference>
<dbReference type="AlphaFoldDB" id="A0A3R6YI57"/>
<keyword evidence="3 11" id="KW-0347">Helicase</keyword>
<dbReference type="PROSITE" id="PS51192">
    <property type="entry name" value="HELICASE_ATP_BIND_1"/>
    <property type="match status" value="1"/>
</dbReference>
<dbReference type="GO" id="GO:0016787">
    <property type="term" value="F:hydrolase activity"/>
    <property type="evidence" value="ECO:0007669"/>
    <property type="project" value="UniProtKB-KW"/>
</dbReference>
<dbReference type="Pfam" id="PF00270">
    <property type="entry name" value="DEAD"/>
    <property type="match status" value="1"/>
</dbReference>
<feature type="compositionally biased region" description="Basic residues" evidence="7">
    <location>
        <begin position="403"/>
        <end position="417"/>
    </location>
</feature>
<feature type="domain" description="Helicase ATP-binding" evidence="8">
    <location>
        <begin position="33"/>
        <end position="205"/>
    </location>
</feature>
<evidence type="ECO:0000259" key="9">
    <source>
        <dbReference type="PROSITE" id="PS51194"/>
    </source>
</evidence>
<evidence type="ECO:0000256" key="1">
    <source>
        <dbReference type="ARBA" id="ARBA00022741"/>
    </source>
</evidence>
<dbReference type="SMART" id="SM00487">
    <property type="entry name" value="DEXDc"/>
    <property type="match status" value="1"/>
</dbReference>
<dbReference type="InterPro" id="IPR027417">
    <property type="entry name" value="P-loop_NTPase"/>
</dbReference>
<comment type="caution">
    <text evidence="11">The sequence shown here is derived from an EMBL/GenBank/DDBJ whole genome shotgun (WGS) entry which is preliminary data.</text>
</comment>
<evidence type="ECO:0000259" key="10">
    <source>
        <dbReference type="PROSITE" id="PS51195"/>
    </source>
</evidence>
<keyword evidence="4" id="KW-0067">ATP-binding</keyword>
<keyword evidence="2" id="KW-0378">Hydrolase</keyword>
<proteinExistence type="inferred from homology"/>
<dbReference type="InterPro" id="IPR044742">
    <property type="entry name" value="DEAD/DEAH_RhlB"/>
</dbReference>
<accession>A0A3R6YI57</accession>
<dbReference type="SMART" id="SM00490">
    <property type="entry name" value="HELICc"/>
    <property type="match status" value="1"/>
</dbReference>
<dbReference type="InterPro" id="IPR050079">
    <property type="entry name" value="DEAD_box_RNA_helicase"/>
</dbReference>
<dbReference type="GO" id="GO:0005829">
    <property type="term" value="C:cytosol"/>
    <property type="evidence" value="ECO:0007669"/>
    <property type="project" value="TreeGrafter"/>
</dbReference>
<gene>
    <name evidence="11" type="ORF">DS832_09345</name>
</gene>
<evidence type="ECO:0000313" key="12">
    <source>
        <dbReference type="Proteomes" id="UP000284822"/>
    </source>
</evidence>
<dbReference type="PANTHER" id="PTHR47959">
    <property type="entry name" value="ATP-DEPENDENT RNA HELICASE RHLE-RELATED"/>
    <property type="match status" value="1"/>
</dbReference>
<dbReference type="Pfam" id="PF00271">
    <property type="entry name" value="Helicase_C"/>
    <property type="match status" value="1"/>
</dbReference>
<evidence type="ECO:0000256" key="4">
    <source>
        <dbReference type="ARBA" id="ARBA00022840"/>
    </source>
</evidence>
<dbReference type="SUPFAM" id="SSF52540">
    <property type="entry name" value="P-loop containing nucleoside triphosphate hydrolases"/>
    <property type="match status" value="1"/>
</dbReference>
<dbReference type="RefSeq" id="WP_118911320.1">
    <property type="nucleotide sequence ID" value="NZ_QOCS01000035.1"/>
</dbReference>
<dbReference type="PANTHER" id="PTHR47959:SF1">
    <property type="entry name" value="ATP-DEPENDENT RNA HELICASE DBPA"/>
    <property type="match status" value="1"/>
</dbReference>
<dbReference type="InterPro" id="IPR001650">
    <property type="entry name" value="Helicase_C-like"/>
</dbReference>
<evidence type="ECO:0000256" key="3">
    <source>
        <dbReference type="ARBA" id="ARBA00022806"/>
    </source>
</evidence>
<sequence length="449" mass="51386">MATFAEYHWPNFINSALTKINFQHPTPVQEQVIPIIMAGRDVITQAQTGSGKTHAYLLPLLSQITSYLQVQLVITAPSRELAYQIRTAAETIIQQAPQTLHIGFYVGGTDKQKQIKHLQQWQPQIVIGTPGRIWDLINNHVLQVQTVKYFVIDEADMTLDMGFLPSVDKIASSMPQKLQTLVFSATIPQKLQPFLKKYLHQPVIERLEVPTIIAPNIDNWALFTKGRDKNAVLYQLLTLGQPYLALIFANTIKAVDQIYDYLAAQGLKVAKIHGDLTPRERKRTMKAVEQMEYQYVVASDLAARGIDIPGVSHVINAEIPSEDEFFVHRVGRTGRNQMSGIAITLYGPDEEEKIAHLEQLGIKFSYKEIKNKEITTAKPHDRRKQRTAHNQTLDPTLKGLVKKEKRKKKPGYRKKIKQAIQNDRQQKRKLEQRSERQRLRKLKKQQNKI</sequence>
<dbReference type="PROSITE" id="PS51195">
    <property type="entry name" value="Q_MOTIF"/>
    <property type="match status" value="1"/>
</dbReference>
<comment type="similarity">
    <text evidence="5">Belongs to the DEAD box helicase family.</text>
</comment>
<evidence type="ECO:0000256" key="5">
    <source>
        <dbReference type="ARBA" id="ARBA00038437"/>
    </source>
</evidence>
<dbReference type="Proteomes" id="UP000284822">
    <property type="component" value="Unassembled WGS sequence"/>
</dbReference>